<evidence type="ECO:0000256" key="1">
    <source>
        <dbReference type="SAM" id="MobiDB-lite"/>
    </source>
</evidence>
<dbReference type="Proteomes" id="UP000504638">
    <property type="component" value="Unplaced"/>
</dbReference>
<dbReference type="GeneID" id="54423632"/>
<keyword evidence="3" id="KW-1185">Reference proteome</keyword>
<evidence type="ECO:0000313" key="2">
    <source>
        <dbReference type="EMBL" id="KAF1811410.1"/>
    </source>
</evidence>
<protein>
    <submittedName>
        <fullName evidence="2 4">Uncharacterized protein</fullName>
    </submittedName>
</protein>
<organism evidence="2">
    <name type="scientific">Eremomyces bilateralis CBS 781.70</name>
    <dbReference type="NCBI Taxonomy" id="1392243"/>
    <lineage>
        <taxon>Eukaryota</taxon>
        <taxon>Fungi</taxon>
        <taxon>Dikarya</taxon>
        <taxon>Ascomycota</taxon>
        <taxon>Pezizomycotina</taxon>
        <taxon>Dothideomycetes</taxon>
        <taxon>Dothideomycetes incertae sedis</taxon>
        <taxon>Eremomycetales</taxon>
        <taxon>Eremomycetaceae</taxon>
        <taxon>Eremomyces</taxon>
    </lineage>
</organism>
<reference evidence="4" key="3">
    <citation type="submission" date="2025-04" db="UniProtKB">
        <authorList>
            <consortium name="RefSeq"/>
        </authorList>
    </citation>
    <scope>IDENTIFICATION</scope>
    <source>
        <strain evidence="4">CBS 781.70</strain>
    </source>
</reference>
<dbReference type="OrthoDB" id="10257284at2759"/>
<gene>
    <name evidence="2 4" type="ORF">P152DRAFT_53926</name>
</gene>
<dbReference type="RefSeq" id="XP_033533041.1">
    <property type="nucleotide sequence ID" value="XM_033683062.1"/>
</dbReference>
<proteinExistence type="predicted"/>
<feature type="compositionally biased region" description="Polar residues" evidence="1">
    <location>
        <begin position="80"/>
        <end position="93"/>
    </location>
</feature>
<sequence length="153" mass="16326">MPDGPVAVDSHPRLSGIMDTVNATFAHGGPTKLPSEFYGPKLGEILDKVAVEEWNAVSLSIPASQWCVACTGSRLPNEWTAGSPSKHTNQSPDSDPGRAENQVSWGVGSAPSSTLHWTKDGKRRVGCWVGMGSGGRRGQRRGTTKNSWGQNNK</sequence>
<accession>A0A6G1G0G2</accession>
<evidence type="ECO:0000313" key="4">
    <source>
        <dbReference type="RefSeq" id="XP_033533041.1"/>
    </source>
</evidence>
<evidence type="ECO:0000313" key="3">
    <source>
        <dbReference type="Proteomes" id="UP000504638"/>
    </source>
</evidence>
<reference evidence="2 4" key="1">
    <citation type="submission" date="2020-01" db="EMBL/GenBank/DDBJ databases">
        <authorList>
            <consortium name="DOE Joint Genome Institute"/>
            <person name="Haridas S."/>
            <person name="Albert R."/>
            <person name="Binder M."/>
            <person name="Bloem J."/>
            <person name="Labutti K."/>
            <person name="Salamov A."/>
            <person name="Andreopoulos B."/>
            <person name="Baker S.E."/>
            <person name="Barry K."/>
            <person name="Bills G."/>
            <person name="Bluhm B.H."/>
            <person name="Cannon C."/>
            <person name="Castanera R."/>
            <person name="Culley D.E."/>
            <person name="Daum C."/>
            <person name="Ezra D."/>
            <person name="Gonzalez J.B."/>
            <person name="Henrissat B."/>
            <person name="Kuo A."/>
            <person name="Liang C."/>
            <person name="Lipzen A."/>
            <person name="Lutzoni F."/>
            <person name="Magnuson J."/>
            <person name="Mondo S."/>
            <person name="Nolan M."/>
            <person name="Ohm R."/>
            <person name="Pangilinan J."/>
            <person name="Park H.-J."/>
            <person name="Ramirez L."/>
            <person name="Alfaro M."/>
            <person name="Sun H."/>
            <person name="Tritt A."/>
            <person name="Yoshinaga Y."/>
            <person name="Zwiers L.-H."/>
            <person name="Turgeon B.G."/>
            <person name="Goodwin S.B."/>
            <person name="Spatafora J.W."/>
            <person name="Crous P.W."/>
            <person name="Grigoriev I.V."/>
        </authorList>
    </citation>
    <scope>NUCLEOTIDE SEQUENCE</scope>
    <source>
        <strain evidence="2 4">CBS 781.70</strain>
    </source>
</reference>
<dbReference type="AlphaFoldDB" id="A0A6G1G0G2"/>
<feature type="region of interest" description="Disordered" evidence="1">
    <location>
        <begin position="76"/>
        <end position="153"/>
    </location>
</feature>
<dbReference type="EMBL" id="ML975161">
    <property type="protein sequence ID" value="KAF1811410.1"/>
    <property type="molecule type" value="Genomic_DNA"/>
</dbReference>
<reference evidence="4" key="2">
    <citation type="submission" date="2020-04" db="EMBL/GenBank/DDBJ databases">
        <authorList>
            <consortium name="NCBI Genome Project"/>
        </authorList>
    </citation>
    <scope>NUCLEOTIDE SEQUENCE</scope>
    <source>
        <strain evidence="4">CBS 781.70</strain>
    </source>
</reference>
<feature type="compositionally biased region" description="Polar residues" evidence="1">
    <location>
        <begin position="144"/>
        <end position="153"/>
    </location>
</feature>
<name>A0A6G1G0G2_9PEZI</name>